<feature type="region of interest" description="Disordered" evidence="5">
    <location>
        <begin position="1364"/>
        <end position="1392"/>
    </location>
</feature>
<evidence type="ECO:0000313" key="8">
    <source>
        <dbReference type="Proteomes" id="UP001174997"/>
    </source>
</evidence>
<accession>A0AA39ZD88</accession>
<feature type="compositionally biased region" description="Low complexity" evidence="5">
    <location>
        <begin position="62"/>
        <end position="87"/>
    </location>
</feature>
<comment type="caution">
    <text evidence="7">The sequence shown here is derived from an EMBL/GenBank/DDBJ whole genome shotgun (WGS) entry which is preliminary data.</text>
</comment>
<dbReference type="Gene3D" id="1.25.40.10">
    <property type="entry name" value="Tetratricopeptide repeat domain"/>
    <property type="match status" value="1"/>
</dbReference>
<dbReference type="PANTHER" id="PTHR12792:SF0">
    <property type="entry name" value="SEPARIN"/>
    <property type="match status" value="1"/>
</dbReference>
<evidence type="ECO:0000313" key="7">
    <source>
        <dbReference type="EMBL" id="KAK0668626.1"/>
    </source>
</evidence>
<evidence type="ECO:0000256" key="1">
    <source>
        <dbReference type="ARBA" id="ARBA00000451"/>
    </source>
</evidence>
<dbReference type="GO" id="GO:0006508">
    <property type="term" value="P:proteolysis"/>
    <property type="evidence" value="ECO:0007669"/>
    <property type="project" value="InterPro"/>
</dbReference>
<gene>
    <name evidence="7" type="ORF">QBC41DRAFT_276354</name>
</gene>
<evidence type="ECO:0000256" key="3">
    <source>
        <dbReference type="ARBA" id="ARBA00022801"/>
    </source>
</evidence>
<feature type="region of interest" description="Disordered" evidence="5">
    <location>
        <begin position="1"/>
        <end position="28"/>
    </location>
</feature>
<feature type="compositionally biased region" description="Low complexity" evidence="5">
    <location>
        <begin position="1498"/>
        <end position="1509"/>
    </location>
</feature>
<sequence length="2168" mass="235100">MDTNNDNNNPSSSTVASQTAAIRSAVSSVATCTPATSALLKSLLVPKEEATTTTPPVDEPPSSRTTSRAATARSRANTTTTSNASRAPSRRGGAKAAAASTPTPVDTGLSTRDKATLATQVINAALKALSEAAKTPAITPTAEEPPPSPSLIKTATTRQTLRRTSSAPISPLQPRPLNRQSTSPVVPRHVRSPSKSTLFGSSPNLLSLVECARVALSTLRQVVSAGKVTLPELQLESGISALISRLITLGLHEQAIRELRTLKKRLETLSGNEKKGATVEPKTTAEAFAEIFDFSAVKVSGPALLLAITTQIQALRVLGLGKKPSAIEAVVTHLGQDKKYSPVKLLLQAAAEKGADKGKLGRQMETVAQCLLALCPSVSSKDDGVAMEQRLSVSPNTALELQVLALEMRLQWWEMVRHQGDPEKEVMVPLSRYLGAFIRRTAADAKASYKIVSTSWERMDARMRGQNLQPKTGSKMPLAIIYQTLATLAKEGGLVKEAVGWSVRLRDMMGVGEESVVKKMSVAAQLLGVQLKDRTKYLHDDGLIKEVTEGMTGPLRGDTSELDELLGNVVMARKAAVSVLVVERKSAVSSLQGETRDSLELLVLRTPKFCLRWLGKPPGPKGSTKDYLRYEQRRQLVQGSLQQNLESAFLVVKVRLEEGRMEWELTDGVLGDCVTLLDYMGSSSSNGGEGGSSMYVKISHFYYLQYNALRQTVADPKDPSPLRALRRSVDCVKNRSGKEKDKAQLILKLERQCELAKRLGRGEEAISALFTIRTSLLEDGVLAMIAKGLATQSPVAVWERDEKAEALSRALVAIAQMEQVWMDWTVDLSEAEQAAALEHRLRYILLRAGSRYTDVTLEHPCVDQLLRIYIPTRYPIRRLRVLLSLLCAALGKLDKAEELLAVAKDASQVEDLGEDTGLVGYLQHMKALYGSLAAAVDGYKNAGALQESVVVWQGIIKSCKDKAALEKHVDDVAGLLDYLQSLADFLRMKGKDEMLASVLELITDISQIAATPGSKAEEFIQHHSALAIQYTNLGQSAKAEQLFAKARQHVGPQTSGDVIASFYLARAEHAVALGNFQQAEEHLASAQTAYTTTSSSTSGTFTRLQKKQLVAYAFYLHSILAQEKGDSHHALVYSRESVRAIMAEWVKLEAQLVASTIISSTSPDQTINTSSTDLTLATAAQLPAGPAFWKLFYGLFRNVLRLSSVYAHLGLFQETMYYAEQAAKMAGQVESEFYNSLVQGWMGELSWKSGGVEKAGEMLGRATGLFTSAVGEEGGGGGWYGAGELAVRLSEICVGVGNLRGGEWLLERAEAIVKGLMPKGDGVREVEEGMKRLKIEEKMTTSVRAGTGRRGVVAGGVKKPVRKTGAAGARAAGAKMRPVGRAKQPVVSEPGPVGEDAQLARLRASILVQKAVLMLKQKEWAGAQSILSEAAAAGATVKSSSDLLPTRQLAMASCLLGMSMEQMAQDPVFSVIQDSTISFPALSLEALAGAQSSPVKAAASPKRAAASPKKGVKATGKGEGAARDLPQGVYVDNLREAHDYLLEAHAVASKSGDSALIHKISGMLQHVGLFLTATSPSRAKATIHSAQTSYSVELARNLIWTREREAVIEEKKAPRHDGTEWPPALKSEKSKASLDFTKDLHKVQEDYIDIVPKNWNVISIALSEGNQDLCITKLRAGQDPFVIRLPLERATSRDADSDVFNFQQGRSELLDIIQQINATCHSAKDMNQKGAKTEWWNAREALDERLRELLENMEQIWLGGFRGIFSQHSQRTTLLDKFKASFLAIMDKHLPSRRQVRGKKTKVVGPQYQLDKNILELFIGLGDATRPGTDFDDELTDLLYFVVDILQFHGERNAYDEIDFDSMVVETFDALMGYHSAVKDGDGDGEGGGEESGMHTVLLLDKALHVFPWESLPCMQGLAISRMPSLACLRRLILEQSSGKSSSRPVDHSGGGHHVDFTAGEQGKKKKGAYILNPSSDLASTQKTFGPALERHCAGFERVVSRPPTEEEFEGFLAEKELLLYFGHGSGAQYIRGRTIRRLDRCRAAVLLMGCSSAALTEAGEFEPSGPAWNYMLSGSPAVVGTLWDVTDRDIDRFAGRMLETWGVLPGGAVEDDGKGRDTGKGRRGVGGGKKRSLVEAVAEAREGGCRFRFVTAAAVVVYGVPVYVWKE</sequence>
<reference evidence="7" key="1">
    <citation type="submission" date="2023-06" db="EMBL/GenBank/DDBJ databases">
        <title>Genome-scale phylogeny and comparative genomics of the fungal order Sordariales.</title>
        <authorList>
            <consortium name="Lawrence Berkeley National Laboratory"/>
            <person name="Hensen N."/>
            <person name="Bonometti L."/>
            <person name="Westerberg I."/>
            <person name="Brannstrom I.O."/>
            <person name="Guillou S."/>
            <person name="Cros-Aarteil S."/>
            <person name="Calhoun S."/>
            <person name="Haridas S."/>
            <person name="Kuo A."/>
            <person name="Mondo S."/>
            <person name="Pangilinan J."/>
            <person name="Riley R."/>
            <person name="Labutti K."/>
            <person name="Andreopoulos B."/>
            <person name="Lipzen A."/>
            <person name="Chen C."/>
            <person name="Yanf M."/>
            <person name="Daum C."/>
            <person name="Ng V."/>
            <person name="Clum A."/>
            <person name="Steindorff A."/>
            <person name="Ohm R."/>
            <person name="Martin F."/>
            <person name="Silar P."/>
            <person name="Natvig D."/>
            <person name="Lalanne C."/>
            <person name="Gautier V."/>
            <person name="Ament-Velasquez S.L."/>
            <person name="Kruys A."/>
            <person name="Hutchinson M.I."/>
            <person name="Powell A.J."/>
            <person name="Barry K."/>
            <person name="Miller A.N."/>
            <person name="Grigoriev I.V."/>
            <person name="Debuchy R."/>
            <person name="Gladieux P."/>
            <person name="Thoren M.H."/>
            <person name="Johannesson H."/>
        </authorList>
    </citation>
    <scope>NUCLEOTIDE SEQUENCE</scope>
    <source>
        <strain evidence="7">CBS 307.81</strain>
    </source>
</reference>
<feature type="compositionally biased region" description="Polar residues" evidence="5">
    <location>
        <begin position="151"/>
        <end position="168"/>
    </location>
</feature>
<feature type="region of interest" description="Disordered" evidence="5">
    <location>
        <begin position="1939"/>
        <end position="1962"/>
    </location>
</feature>
<name>A0AA39ZD88_9PEZI</name>
<dbReference type="PROSITE" id="PS51700">
    <property type="entry name" value="SEPARIN"/>
    <property type="match status" value="1"/>
</dbReference>
<dbReference type="GO" id="GO:0044732">
    <property type="term" value="C:mitotic spindle pole body"/>
    <property type="evidence" value="ECO:0007669"/>
    <property type="project" value="TreeGrafter"/>
</dbReference>
<evidence type="ECO:0000259" key="6">
    <source>
        <dbReference type="PROSITE" id="PS51700"/>
    </source>
</evidence>
<dbReference type="EC" id="3.4.22.49" evidence="2"/>
<feature type="compositionally biased region" description="Low complexity" evidence="5">
    <location>
        <begin position="1364"/>
        <end position="1374"/>
    </location>
</feature>
<protein>
    <recommendedName>
        <fullName evidence="2">separase</fullName>
        <ecNumber evidence="2">3.4.22.49</ecNumber>
    </recommendedName>
</protein>
<keyword evidence="4" id="KW-0159">Chromosome partition</keyword>
<dbReference type="GO" id="GO:0072686">
    <property type="term" value="C:mitotic spindle"/>
    <property type="evidence" value="ECO:0007669"/>
    <property type="project" value="TreeGrafter"/>
</dbReference>
<feature type="region of interest" description="Disordered" evidence="5">
    <location>
        <begin position="1498"/>
        <end position="1520"/>
    </location>
</feature>
<dbReference type="Pfam" id="PF03568">
    <property type="entry name" value="Separin_C"/>
    <property type="match status" value="1"/>
</dbReference>
<evidence type="ECO:0000256" key="2">
    <source>
        <dbReference type="ARBA" id="ARBA00012489"/>
    </source>
</evidence>
<dbReference type="GO" id="GO:0004197">
    <property type="term" value="F:cysteine-type endopeptidase activity"/>
    <property type="evidence" value="ECO:0007669"/>
    <property type="project" value="InterPro"/>
</dbReference>
<evidence type="ECO:0000256" key="4">
    <source>
        <dbReference type="ARBA" id="ARBA00022829"/>
    </source>
</evidence>
<feature type="compositionally biased region" description="Polar residues" evidence="5">
    <location>
        <begin position="15"/>
        <end position="28"/>
    </location>
</feature>
<feature type="compositionally biased region" description="Low complexity" evidence="5">
    <location>
        <begin position="94"/>
        <end position="104"/>
    </location>
</feature>
<keyword evidence="8" id="KW-1185">Reference proteome</keyword>
<dbReference type="EMBL" id="JAULSY010000053">
    <property type="protein sequence ID" value="KAK0668626.1"/>
    <property type="molecule type" value="Genomic_DNA"/>
</dbReference>
<proteinExistence type="predicted"/>
<dbReference type="Proteomes" id="UP001174997">
    <property type="component" value="Unassembled WGS sequence"/>
</dbReference>
<feature type="region of interest" description="Disordered" evidence="5">
    <location>
        <begin position="43"/>
        <end position="112"/>
    </location>
</feature>
<feature type="domain" description="Peptidase C50" evidence="6">
    <location>
        <begin position="1965"/>
        <end position="2062"/>
    </location>
</feature>
<feature type="compositionally biased region" description="Basic and acidic residues" evidence="5">
    <location>
        <begin position="2112"/>
        <end position="2121"/>
    </location>
</feature>
<dbReference type="GO" id="GO:0051307">
    <property type="term" value="P:meiotic chromosome separation"/>
    <property type="evidence" value="ECO:0007669"/>
    <property type="project" value="TreeGrafter"/>
</dbReference>
<evidence type="ECO:0000256" key="5">
    <source>
        <dbReference type="SAM" id="MobiDB-lite"/>
    </source>
</evidence>
<keyword evidence="3" id="KW-0378">Hydrolase</keyword>
<dbReference type="GO" id="GO:0005737">
    <property type="term" value="C:cytoplasm"/>
    <property type="evidence" value="ECO:0007669"/>
    <property type="project" value="TreeGrafter"/>
</dbReference>
<dbReference type="InterPro" id="IPR030397">
    <property type="entry name" value="SEPARIN_core_dom"/>
</dbReference>
<feature type="region of interest" description="Disordered" evidence="5">
    <location>
        <begin position="136"/>
        <end position="197"/>
    </location>
</feature>
<dbReference type="PANTHER" id="PTHR12792">
    <property type="entry name" value="EXTRA SPINDLE POLES 1-RELATED"/>
    <property type="match status" value="1"/>
</dbReference>
<dbReference type="InterPro" id="IPR005314">
    <property type="entry name" value="Peptidase_C50"/>
</dbReference>
<dbReference type="GO" id="GO:0005634">
    <property type="term" value="C:nucleus"/>
    <property type="evidence" value="ECO:0007669"/>
    <property type="project" value="InterPro"/>
</dbReference>
<dbReference type="InterPro" id="IPR011990">
    <property type="entry name" value="TPR-like_helical_dom_sf"/>
</dbReference>
<organism evidence="7 8">
    <name type="scientific">Cercophora samala</name>
    <dbReference type="NCBI Taxonomy" id="330535"/>
    <lineage>
        <taxon>Eukaryota</taxon>
        <taxon>Fungi</taxon>
        <taxon>Dikarya</taxon>
        <taxon>Ascomycota</taxon>
        <taxon>Pezizomycotina</taxon>
        <taxon>Sordariomycetes</taxon>
        <taxon>Sordariomycetidae</taxon>
        <taxon>Sordariales</taxon>
        <taxon>Lasiosphaeriaceae</taxon>
        <taxon>Cercophora</taxon>
    </lineage>
</organism>
<comment type="catalytic activity">
    <reaction evidence="1">
        <text>All bonds known to be hydrolyzed by this endopeptidase have arginine in P1 and an acidic residue in P4. P6 is often occupied by an acidic residue or by a hydroxy-amino-acid residue, the phosphorylation of which enhances cleavage.</text>
        <dbReference type="EC" id="3.4.22.49"/>
    </reaction>
</comment>
<feature type="compositionally biased region" description="Low complexity" evidence="5">
    <location>
        <begin position="1"/>
        <end position="14"/>
    </location>
</feature>
<feature type="region of interest" description="Disordered" evidence="5">
    <location>
        <begin position="2110"/>
        <end position="2129"/>
    </location>
</feature>